<accession>A0ACC2HM07</accession>
<comment type="caution">
    <text evidence="1">The sequence shown here is derived from an EMBL/GenBank/DDBJ whole genome shotgun (WGS) entry which is preliminary data.</text>
</comment>
<dbReference type="Proteomes" id="UP001157502">
    <property type="component" value="Chromosome 1"/>
</dbReference>
<dbReference type="EMBL" id="CM055728">
    <property type="protein sequence ID" value="KAJ8016508.1"/>
    <property type="molecule type" value="Genomic_DNA"/>
</dbReference>
<sequence>MSFVESLLGHSVLALVVDEVSPRPQNGSKSGPVPRIAGLNQLLASLMPSHIGTYGGQTVVYRRPSFPLCTLPRPH</sequence>
<name>A0ACC2HM07_DALPE</name>
<evidence type="ECO:0000313" key="2">
    <source>
        <dbReference type="Proteomes" id="UP001157502"/>
    </source>
</evidence>
<proteinExistence type="predicted"/>
<protein>
    <submittedName>
        <fullName evidence="1">Uncharacterized protein</fullName>
    </submittedName>
</protein>
<keyword evidence="2" id="KW-1185">Reference proteome</keyword>
<reference evidence="1" key="1">
    <citation type="submission" date="2021-05" db="EMBL/GenBank/DDBJ databases">
        <authorList>
            <person name="Pan Q."/>
            <person name="Jouanno E."/>
            <person name="Zahm M."/>
            <person name="Klopp C."/>
            <person name="Cabau C."/>
            <person name="Louis A."/>
            <person name="Berthelot C."/>
            <person name="Parey E."/>
            <person name="Roest Crollius H."/>
            <person name="Montfort J."/>
            <person name="Robinson-Rechavi M."/>
            <person name="Bouchez O."/>
            <person name="Lampietro C."/>
            <person name="Lopez Roques C."/>
            <person name="Donnadieu C."/>
            <person name="Postlethwait J."/>
            <person name="Bobe J."/>
            <person name="Dillon D."/>
            <person name="Chandos A."/>
            <person name="von Hippel F."/>
            <person name="Guiguen Y."/>
        </authorList>
    </citation>
    <scope>NUCLEOTIDE SEQUENCE</scope>
    <source>
        <strain evidence="1">YG-Jan2019</strain>
    </source>
</reference>
<evidence type="ECO:0000313" key="1">
    <source>
        <dbReference type="EMBL" id="KAJ8016508.1"/>
    </source>
</evidence>
<organism evidence="1 2">
    <name type="scientific">Dallia pectoralis</name>
    <name type="common">Alaska blackfish</name>
    <dbReference type="NCBI Taxonomy" id="75939"/>
    <lineage>
        <taxon>Eukaryota</taxon>
        <taxon>Metazoa</taxon>
        <taxon>Chordata</taxon>
        <taxon>Craniata</taxon>
        <taxon>Vertebrata</taxon>
        <taxon>Euteleostomi</taxon>
        <taxon>Actinopterygii</taxon>
        <taxon>Neopterygii</taxon>
        <taxon>Teleostei</taxon>
        <taxon>Protacanthopterygii</taxon>
        <taxon>Esociformes</taxon>
        <taxon>Umbridae</taxon>
        <taxon>Dallia</taxon>
    </lineage>
</organism>
<gene>
    <name evidence="1" type="ORF">DPEC_G00007960</name>
</gene>